<dbReference type="EMBL" id="AGUE01000101">
    <property type="protein sequence ID" value="EHK99982.1"/>
    <property type="molecule type" value="Genomic_DNA"/>
</dbReference>
<gene>
    <name evidence="1" type="ORF">M7I_4065</name>
</gene>
<protein>
    <submittedName>
        <fullName evidence="1">Uncharacterized protein</fullName>
    </submittedName>
</protein>
<keyword evidence="2" id="KW-1185">Reference proteome</keyword>
<evidence type="ECO:0000313" key="2">
    <source>
        <dbReference type="Proteomes" id="UP000005446"/>
    </source>
</evidence>
<organism evidence="1 2">
    <name type="scientific">Glarea lozoyensis (strain ATCC 74030 / MF5533)</name>
    <dbReference type="NCBI Taxonomy" id="1104152"/>
    <lineage>
        <taxon>Eukaryota</taxon>
        <taxon>Fungi</taxon>
        <taxon>Dikarya</taxon>
        <taxon>Ascomycota</taxon>
        <taxon>Pezizomycotina</taxon>
        <taxon>Leotiomycetes</taxon>
        <taxon>Helotiales</taxon>
        <taxon>Helotiaceae</taxon>
        <taxon>Glarea</taxon>
    </lineage>
</organism>
<dbReference type="Proteomes" id="UP000005446">
    <property type="component" value="Unassembled WGS sequence"/>
</dbReference>
<accession>H0EN62</accession>
<comment type="caution">
    <text evidence="1">The sequence shown here is derived from an EMBL/GenBank/DDBJ whole genome shotgun (WGS) entry which is preliminary data.</text>
</comment>
<dbReference type="InParanoid" id="H0EN62"/>
<dbReference type="HOGENOM" id="CLU_3359806_0_0_1"/>
<name>H0EN62_GLAL7</name>
<sequence length="36" mass="4170">MSMMIPIREVYLLDRGSCTLPDPPNQYHPHDQVVES</sequence>
<evidence type="ECO:0000313" key="1">
    <source>
        <dbReference type="EMBL" id="EHK99982.1"/>
    </source>
</evidence>
<proteinExistence type="predicted"/>
<reference evidence="1 2" key="1">
    <citation type="journal article" date="2012" name="Eukaryot. Cell">
        <title>Genome sequence of the fungus Glarea lozoyensis: the first genome sequence of a species from the Helotiaceae family.</title>
        <authorList>
            <person name="Youssar L."/>
            <person name="Gruening B.A."/>
            <person name="Erxleben A."/>
            <person name="Guenther S."/>
            <person name="Huettel W."/>
        </authorList>
    </citation>
    <scope>NUCLEOTIDE SEQUENCE [LARGE SCALE GENOMIC DNA]</scope>
    <source>
        <strain evidence="2">ATCC 74030 / MF5533</strain>
    </source>
</reference>
<dbReference type="AlphaFoldDB" id="H0EN62"/>